<dbReference type="EMBL" id="BNJF01000002">
    <property type="protein sequence ID" value="GHO47130.1"/>
    <property type="molecule type" value="Genomic_DNA"/>
</dbReference>
<keyword evidence="2" id="KW-1185">Reference proteome</keyword>
<evidence type="ECO:0000313" key="2">
    <source>
        <dbReference type="Proteomes" id="UP000612362"/>
    </source>
</evidence>
<organism evidence="1 2">
    <name type="scientific">Ktedonospora formicarum</name>
    <dbReference type="NCBI Taxonomy" id="2778364"/>
    <lineage>
        <taxon>Bacteria</taxon>
        <taxon>Bacillati</taxon>
        <taxon>Chloroflexota</taxon>
        <taxon>Ktedonobacteria</taxon>
        <taxon>Ktedonobacterales</taxon>
        <taxon>Ktedonobacteraceae</taxon>
        <taxon>Ktedonospora</taxon>
    </lineage>
</organism>
<protein>
    <submittedName>
        <fullName evidence="1">Uncharacterized protein</fullName>
    </submittedName>
</protein>
<gene>
    <name evidence="1" type="ORF">KSX_52930</name>
</gene>
<dbReference type="Proteomes" id="UP000612362">
    <property type="component" value="Unassembled WGS sequence"/>
</dbReference>
<comment type="caution">
    <text evidence="1">The sequence shown here is derived from an EMBL/GenBank/DDBJ whole genome shotgun (WGS) entry which is preliminary data.</text>
</comment>
<name>A0A8J3I5I3_9CHLR</name>
<accession>A0A8J3I5I3</accession>
<dbReference type="AlphaFoldDB" id="A0A8J3I5I3"/>
<evidence type="ECO:0000313" key="1">
    <source>
        <dbReference type="EMBL" id="GHO47130.1"/>
    </source>
</evidence>
<proteinExistence type="predicted"/>
<sequence>MTGKQFHIFPTPALSRQLRTRLKRNLYLWTHAKTQMVPGGLLFSEGRVGRLFQAPQPFGTGHQQAFDR</sequence>
<reference evidence="1" key="1">
    <citation type="submission" date="2020-10" db="EMBL/GenBank/DDBJ databases">
        <title>Taxonomic study of unclassified bacteria belonging to the class Ktedonobacteria.</title>
        <authorList>
            <person name="Yabe S."/>
            <person name="Wang C.M."/>
            <person name="Zheng Y."/>
            <person name="Sakai Y."/>
            <person name="Cavaletti L."/>
            <person name="Monciardini P."/>
            <person name="Donadio S."/>
        </authorList>
    </citation>
    <scope>NUCLEOTIDE SEQUENCE</scope>
    <source>
        <strain evidence="1">SOSP1-1</strain>
    </source>
</reference>